<sequence>MDNGPQFRSVEIQQFMSRNLIMQKFSPFHTIPPAVKRKSRAGSAVVEGTAGKDDRTVGGRVLTKNTIDPARHTIKSRWSVPSFSAYGERDNRCVVQYARMWTRSRSLDAMGTWDQLDATLKHFDVDQTVWARNYTGKGHLWIPATVRARLGRVLEDEQDHHLIRHLNQIRQRSLSASHTPITVVKSLPQLPSTEHTTRRGHIIFGTPPVQGSHGQVQTLATPVVPMVGQRPAGTIPPTAALLASTGLTPLPVSPPSPISSSGSTPPGSPYVP</sequence>
<reference evidence="2" key="2">
    <citation type="submission" date="2015-02" db="UniProtKB">
        <authorList>
            <consortium name="EnsemblMetazoa"/>
        </authorList>
    </citation>
    <scope>IDENTIFICATION</scope>
</reference>
<dbReference type="Proteomes" id="UP000014500">
    <property type="component" value="Unassembled WGS sequence"/>
</dbReference>
<evidence type="ECO:0000313" key="3">
    <source>
        <dbReference type="Proteomes" id="UP000014500"/>
    </source>
</evidence>
<proteinExistence type="predicted"/>
<dbReference type="AlphaFoldDB" id="T1JAI5"/>
<dbReference type="EnsemblMetazoa" id="SMAR010754-RA">
    <property type="protein sequence ID" value="SMAR010754-PA"/>
    <property type="gene ID" value="SMAR010754"/>
</dbReference>
<evidence type="ECO:0000256" key="1">
    <source>
        <dbReference type="SAM" id="MobiDB-lite"/>
    </source>
</evidence>
<accession>T1JAI5</accession>
<feature type="region of interest" description="Disordered" evidence="1">
    <location>
        <begin position="246"/>
        <end position="272"/>
    </location>
</feature>
<reference evidence="3" key="1">
    <citation type="submission" date="2011-05" db="EMBL/GenBank/DDBJ databases">
        <authorList>
            <person name="Richards S.R."/>
            <person name="Qu J."/>
            <person name="Jiang H."/>
            <person name="Jhangiani S.N."/>
            <person name="Agravi P."/>
            <person name="Goodspeed R."/>
            <person name="Gross S."/>
            <person name="Mandapat C."/>
            <person name="Jackson L."/>
            <person name="Mathew T."/>
            <person name="Pu L."/>
            <person name="Thornton R."/>
            <person name="Saada N."/>
            <person name="Wilczek-Boney K.B."/>
            <person name="Lee S."/>
            <person name="Kovar C."/>
            <person name="Wu Y."/>
            <person name="Scherer S.E."/>
            <person name="Worley K.C."/>
            <person name="Muzny D.M."/>
            <person name="Gibbs R."/>
        </authorList>
    </citation>
    <scope>NUCLEOTIDE SEQUENCE</scope>
    <source>
        <strain evidence="3">Brora</strain>
    </source>
</reference>
<protein>
    <recommendedName>
        <fullName evidence="4">Integrase catalytic domain-containing protein</fullName>
    </recommendedName>
</protein>
<keyword evidence="3" id="KW-1185">Reference proteome</keyword>
<evidence type="ECO:0000313" key="2">
    <source>
        <dbReference type="EnsemblMetazoa" id="SMAR010754-PA"/>
    </source>
</evidence>
<dbReference type="HOGENOM" id="CLU_1025175_0_0_1"/>
<organism evidence="2 3">
    <name type="scientific">Strigamia maritima</name>
    <name type="common">European centipede</name>
    <name type="synonym">Geophilus maritimus</name>
    <dbReference type="NCBI Taxonomy" id="126957"/>
    <lineage>
        <taxon>Eukaryota</taxon>
        <taxon>Metazoa</taxon>
        <taxon>Ecdysozoa</taxon>
        <taxon>Arthropoda</taxon>
        <taxon>Myriapoda</taxon>
        <taxon>Chilopoda</taxon>
        <taxon>Pleurostigmophora</taxon>
        <taxon>Geophilomorpha</taxon>
        <taxon>Linotaeniidae</taxon>
        <taxon>Strigamia</taxon>
    </lineage>
</organism>
<name>T1JAI5_STRMM</name>
<evidence type="ECO:0008006" key="4">
    <source>
        <dbReference type="Google" id="ProtNLM"/>
    </source>
</evidence>
<dbReference type="EMBL" id="JH432000">
    <property type="status" value="NOT_ANNOTATED_CDS"/>
    <property type="molecule type" value="Genomic_DNA"/>
</dbReference>